<sequence length="140" mass="15045">MRTVHATRGLVDGLLDFAREAEPEAVTIPLATTPAGEFAPDLPPETPVFTHFYFPEAGGAVSAVFGMDLGVPAGQTQGRFVSHPQGKLELTKADDLHGTVFVAVAPWERASLAAFGRDGRKKSLELVDAEPPEEFVDYPR</sequence>
<dbReference type="PATRIC" id="fig|1132509.6.peg.2481"/>
<evidence type="ECO:0000313" key="1">
    <source>
        <dbReference type="EMBL" id="EMA37957.1"/>
    </source>
</evidence>
<gene>
    <name evidence="1" type="ORF">C447_10990</name>
</gene>
<protein>
    <submittedName>
        <fullName evidence="1">Uncharacterized protein</fullName>
    </submittedName>
</protein>
<organism evidence="1 2">
    <name type="scientific">Halococcus hamelinensis 100A6</name>
    <dbReference type="NCBI Taxonomy" id="1132509"/>
    <lineage>
        <taxon>Archaea</taxon>
        <taxon>Methanobacteriati</taxon>
        <taxon>Methanobacteriota</taxon>
        <taxon>Stenosarchaea group</taxon>
        <taxon>Halobacteria</taxon>
        <taxon>Halobacteriales</taxon>
        <taxon>Halococcaceae</taxon>
        <taxon>Halococcus</taxon>
    </lineage>
</organism>
<accession>M0LWK3</accession>
<dbReference type="Proteomes" id="UP000011566">
    <property type="component" value="Unassembled WGS sequence"/>
</dbReference>
<reference evidence="1 2" key="1">
    <citation type="journal article" date="2014" name="PLoS Genet.">
        <title>Phylogenetically driven sequencing of extremely halophilic archaea reveals strategies for static and dynamic osmo-response.</title>
        <authorList>
            <person name="Becker E.A."/>
            <person name="Seitzer P.M."/>
            <person name="Tritt A."/>
            <person name="Larsen D."/>
            <person name="Krusor M."/>
            <person name="Yao A.I."/>
            <person name="Wu D."/>
            <person name="Madern D."/>
            <person name="Eisen J.A."/>
            <person name="Darling A.E."/>
            <person name="Facciotti M.T."/>
        </authorList>
    </citation>
    <scope>NUCLEOTIDE SEQUENCE [LARGE SCALE GENOMIC DNA]</scope>
    <source>
        <strain evidence="1 2">100A6</strain>
    </source>
</reference>
<dbReference type="eggNOG" id="arCOG01140">
    <property type="taxonomic scope" value="Archaea"/>
</dbReference>
<dbReference type="AlphaFoldDB" id="M0LWK3"/>
<proteinExistence type="predicted"/>
<keyword evidence="2" id="KW-1185">Reference proteome</keyword>
<evidence type="ECO:0000313" key="2">
    <source>
        <dbReference type="Proteomes" id="UP000011566"/>
    </source>
</evidence>
<comment type="caution">
    <text evidence="1">The sequence shown here is derived from an EMBL/GenBank/DDBJ whole genome shotgun (WGS) entry which is preliminary data.</text>
</comment>
<dbReference type="RefSeq" id="WP_007693817.1">
    <property type="nucleotide sequence ID" value="NZ_AOMB01000032.1"/>
</dbReference>
<dbReference type="EMBL" id="AOMB01000032">
    <property type="protein sequence ID" value="EMA37957.1"/>
    <property type="molecule type" value="Genomic_DNA"/>
</dbReference>
<dbReference type="InterPro" id="IPR058877">
    <property type="entry name" value="JAB/MPN_dom-containing"/>
</dbReference>
<name>M0LWK3_9EURY</name>
<dbReference type="Pfam" id="PF26422">
    <property type="entry name" value="Halo_JAB_MPN"/>
    <property type="match status" value="1"/>
</dbReference>
<dbReference type="OrthoDB" id="210127at2157"/>